<sequence length="415" mass="47205">MKKSFSFLANNKKIIENFSYLSLLQILNMALPLLVFPYLIRVLGKDVYGLVIYAQAIVGYFVVLVNFGFNIIGTKEVSINRDRKNKLNKILSSIFIIKGGLFLFSCLTLLGLTFFLQEFKQYSLLLILTLWMCFNEFIFPVYYFQGIEKMKYITLLTLISRVTLVLFVFVLVNNKDDYLMVPIINGIGVLISGIISQSILYKDGIRYSWQPFYILKHYVLKSFVMALAYASNTLKANFSIVAVKLLFSLKDVAYFDLALKISRLGSTFLELIGVAIFPKMSREKNKRFLRKVMLLCGVLSLIFVLVIQLFSTTIVEIVGGEEMSNATDVLRIIVLFVPFQILGALLGRNGLIVHGYDKHVLYSMGLSSLLFLALLMGSYMLLGSLSLLFVGGIFVVSFVFDTAYRYFMCKKFEIV</sequence>
<name>G2PPM5_ALLRU</name>
<feature type="transmembrane region" description="Helical" evidence="6">
    <location>
        <begin position="387"/>
        <end position="407"/>
    </location>
</feature>
<evidence type="ECO:0000256" key="4">
    <source>
        <dbReference type="ARBA" id="ARBA00022989"/>
    </source>
</evidence>
<dbReference type="PANTHER" id="PTHR30250">
    <property type="entry name" value="PST FAMILY PREDICTED COLANIC ACID TRANSPORTER"/>
    <property type="match status" value="1"/>
</dbReference>
<reference evidence="8" key="1">
    <citation type="submission" date="2011-08" db="EMBL/GenBank/DDBJ databases">
        <title>The complete genome of Muricauda ruestringensis DSM 13258.</title>
        <authorList>
            <person name="Lucas S."/>
            <person name="Han J."/>
            <person name="Lapidus A."/>
            <person name="Bruce D."/>
            <person name="Goodwin L."/>
            <person name="Pitluck S."/>
            <person name="Peters L."/>
            <person name="Kyrpides N."/>
            <person name="Mavromatis K."/>
            <person name="Ivanova N."/>
            <person name="Ovchinnikova G."/>
            <person name="Teshima H."/>
            <person name="Detter J.C."/>
            <person name="Tapia R."/>
            <person name="Han C."/>
            <person name="Land M."/>
            <person name="Hauser L."/>
            <person name="Markowitz V."/>
            <person name="Cheng J.-F."/>
            <person name="Hugenholtz P."/>
            <person name="Woyke T."/>
            <person name="Wu D."/>
            <person name="Spring S."/>
            <person name="Schroeder M."/>
            <person name="Brambilla E."/>
            <person name="Klenk H.-P."/>
            <person name="Eisen J.A."/>
        </authorList>
    </citation>
    <scope>NUCLEOTIDE SEQUENCE [LARGE SCALE GENOMIC DNA]</scope>
    <source>
        <strain evidence="8">DSM 13258 / LMG 19739 / B1</strain>
    </source>
</reference>
<keyword evidence="8" id="KW-1185">Reference proteome</keyword>
<evidence type="ECO:0000256" key="5">
    <source>
        <dbReference type="ARBA" id="ARBA00023136"/>
    </source>
</evidence>
<dbReference type="RefSeq" id="WP_014032687.1">
    <property type="nucleotide sequence ID" value="NC_015945.1"/>
</dbReference>
<dbReference type="AlphaFoldDB" id="G2PPM5"/>
<feature type="transmembrane region" description="Helical" evidence="6">
    <location>
        <begin position="288"/>
        <end position="309"/>
    </location>
</feature>
<feature type="transmembrane region" description="Helical" evidence="6">
    <location>
        <begin position="152"/>
        <end position="172"/>
    </location>
</feature>
<evidence type="ECO:0000313" key="8">
    <source>
        <dbReference type="Proteomes" id="UP000008908"/>
    </source>
</evidence>
<feature type="transmembrane region" description="Helical" evidence="6">
    <location>
        <begin position="94"/>
        <end position="116"/>
    </location>
</feature>
<dbReference type="EMBL" id="CP002999">
    <property type="protein sequence ID" value="AEM70406.1"/>
    <property type="molecule type" value="Genomic_DNA"/>
</dbReference>
<dbReference type="HOGENOM" id="CLU_022017_0_2_10"/>
<dbReference type="Proteomes" id="UP000008908">
    <property type="component" value="Chromosome"/>
</dbReference>
<feature type="transmembrane region" description="Helical" evidence="6">
    <location>
        <begin position="122"/>
        <end position="145"/>
    </location>
</feature>
<dbReference type="eggNOG" id="COG2244">
    <property type="taxonomic scope" value="Bacteria"/>
</dbReference>
<evidence type="ECO:0000313" key="7">
    <source>
        <dbReference type="EMBL" id="AEM70406.1"/>
    </source>
</evidence>
<evidence type="ECO:0000256" key="1">
    <source>
        <dbReference type="ARBA" id="ARBA00004651"/>
    </source>
</evidence>
<feature type="transmembrane region" description="Helical" evidence="6">
    <location>
        <begin position="329"/>
        <end position="347"/>
    </location>
</feature>
<feature type="transmembrane region" description="Helical" evidence="6">
    <location>
        <begin position="20"/>
        <end position="40"/>
    </location>
</feature>
<feature type="transmembrane region" description="Helical" evidence="6">
    <location>
        <begin position="52"/>
        <end position="73"/>
    </location>
</feature>
<dbReference type="GO" id="GO:0005886">
    <property type="term" value="C:plasma membrane"/>
    <property type="evidence" value="ECO:0007669"/>
    <property type="project" value="UniProtKB-SubCell"/>
</dbReference>
<keyword evidence="3 6" id="KW-0812">Transmembrane</keyword>
<proteinExistence type="predicted"/>
<keyword evidence="2" id="KW-1003">Cell membrane</keyword>
<feature type="transmembrane region" description="Helical" evidence="6">
    <location>
        <begin position="178"/>
        <end position="201"/>
    </location>
</feature>
<dbReference type="InterPro" id="IPR050833">
    <property type="entry name" value="Poly_Biosynth_Transport"/>
</dbReference>
<dbReference type="InterPro" id="IPR002797">
    <property type="entry name" value="Polysacc_synth"/>
</dbReference>
<gene>
    <name evidence="7" type="ordered locus">Murru_1365</name>
</gene>
<keyword evidence="4 6" id="KW-1133">Transmembrane helix</keyword>
<dbReference type="KEGG" id="mrs:Murru_1365"/>
<dbReference type="STRING" id="886377.Murru_1365"/>
<keyword evidence="5 6" id="KW-0472">Membrane</keyword>
<dbReference type="Pfam" id="PF01943">
    <property type="entry name" value="Polysacc_synt"/>
    <property type="match status" value="1"/>
</dbReference>
<evidence type="ECO:0000256" key="3">
    <source>
        <dbReference type="ARBA" id="ARBA00022692"/>
    </source>
</evidence>
<reference evidence="7 8" key="2">
    <citation type="journal article" date="2012" name="Stand. Genomic Sci.">
        <title>Complete genome sequence of the facultatively anaerobic, appendaged bacterium Muricauda ruestringensis type strain (B1(T)).</title>
        <authorList>
            <person name="Huntemann M."/>
            <person name="Teshima H."/>
            <person name="Lapidus A."/>
            <person name="Nolan M."/>
            <person name="Lucas S."/>
            <person name="Hammon N."/>
            <person name="Deshpande S."/>
            <person name="Cheng J.F."/>
            <person name="Tapia R."/>
            <person name="Goodwin L.A."/>
            <person name="Pitluck S."/>
            <person name="Liolios K."/>
            <person name="Pagani I."/>
            <person name="Ivanova N."/>
            <person name="Mavromatis K."/>
            <person name="Mikhailova N."/>
            <person name="Pati A."/>
            <person name="Chen A."/>
            <person name="Palaniappan K."/>
            <person name="Land M."/>
            <person name="Hauser L."/>
            <person name="Pan C."/>
            <person name="Brambilla E.M."/>
            <person name="Rohde M."/>
            <person name="Spring S."/>
            <person name="Goker M."/>
            <person name="Detter J.C."/>
            <person name="Bristow J."/>
            <person name="Eisen J.A."/>
            <person name="Markowitz V."/>
            <person name="Hugenholtz P."/>
            <person name="Kyrpides N.C."/>
            <person name="Klenk H.P."/>
            <person name="Woyke T."/>
        </authorList>
    </citation>
    <scope>NUCLEOTIDE SEQUENCE [LARGE SCALE GENOMIC DNA]</scope>
    <source>
        <strain evidence="8">DSM 13258 / LMG 19739 / B1</strain>
    </source>
</reference>
<evidence type="ECO:0000256" key="2">
    <source>
        <dbReference type="ARBA" id="ARBA00022475"/>
    </source>
</evidence>
<dbReference type="PANTHER" id="PTHR30250:SF11">
    <property type="entry name" value="O-ANTIGEN TRANSPORTER-RELATED"/>
    <property type="match status" value="1"/>
</dbReference>
<comment type="subcellular location">
    <subcellularLocation>
        <location evidence="1">Cell membrane</location>
        <topology evidence="1">Multi-pass membrane protein</topology>
    </subcellularLocation>
</comment>
<protein>
    <submittedName>
        <fullName evidence="7">Polysaccharide biosynthesis protein</fullName>
    </submittedName>
</protein>
<accession>G2PPM5</accession>
<organism evidence="7 8">
    <name type="scientific">Allomuricauda ruestringensis (strain DSM 13258 / CIP 107369 / LMG 19739 / B1)</name>
    <name type="common">Muricauda ruestringensis</name>
    <dbReference type="NCBI Taxonomy" id="886377"/>
    <lineage>
        <taxon>Bacteria</taxon>
        <taxon>Pseudomonadati</taxon>
        <taxon>Bacteroidota</taxon>
        <taxon>Flavobacteriia</taxon>
        <taxon>Flavobacteriales</taxon>
        <taxon>Flavobacteriaceae</taxon>
        <taxon>Flagellimonas</taxon>
    </lineage>
</organism>
<evidence type="ECO:0000256" key="6">
    <source>
        <dbReference type="SAM" id="Phobius"/>
    </source>
</evidence>
<feature type="transmembrane region" description="Helical" evidence="6">
    <location>
        <begin position="359"/>
        <end position="381"/>
    </location>
</feature>